<dbReference type="EMBL" id="KN837351">
    <property type="protein sequence ID" value="KIJ26957.1"/>
    <property type="molecule type" value="Genomic_DNA"/>
</dbReference>
<dbReference type="AlphaFoldDB" id="A0A0C9UCV5"/>
<evidence type="ECO:0000313" key="2">
    <source>
        <dbReference type="Proteomes" id="UP000054279"/>
    </source>
</evidence>
<evidence type="ECO:0000313" key="1">
    <source>
        <dbReference type="EMBL" id="KIJ26957.1"/>
    </source>
</evidence>
<protein>
    <submittedName>
        <fullName evidence="1">Uncharacterized protein</fullName>
    </submittedName>
</protein>
<gene>
    <name evidence="1" type="ORF">M422DRAFT_271919</name>
</gene>
<reference evidence="1 2" key="1">
    <citation type="submission" date="2014-06" db="EMBL/GenBank/DDBJ databases">
        <title>Evolutionary Origins and Diversification of the Mycorrhizal Mutualists.</title>
        <authorList>
            <consortium name="DOE Joint Genome Institute"/>
            <consortium name="Mycorrhizal Genomics Consortium"/>
            <person name="Kohler A."/>
            <person name="Kuo A."/>
            <person name="Nagy L.G."/>
            <person name="Floudas D."/>
            <person name="Copeland A."/>
            <person name="Barry K.W."/>
            <person name="Cichocki N."/>
            <person name="Veneault-Fourrey C."/>
            <person name="LaButti K."/>
            <person name="Lindquist E.A."/>
            <person name="Lipzen A."/>
            <person name="Lundell T."/>
            <person name="Morin E."/>
            <person name="Murat C."/>
            <person name="Riley R."/>
            <person name="Ohm R."/>
            <person name="Sun H."/>
            <person name="Tunlid A."/>
            <person name="Henrissat B."/>
            <person name="Grigoriev I.V."/>
            <person name="Hibbett D.S."/>
            <person name="Martin F."/>
        </authorList>
    </citation>
    <scope>NUCLEOTIDE SEQUENCE [LARGE SCALE GENOMIC DNA]</scope>
    <source>
        <strain evidence="1 2">SS14</strain>
    </source>
</reference>
<keyword evidence="2" id="KW-1185">Reference proteome</keyword>
<sequence length="100" mass="11100">MPAACGTEHFRQLQTKHSQCWNCFAVYLPRSCKIWDEVEEEPRNQGARRLPDHQAQALATCNQARGDSDSESVFVAACPCIKANTTTTGRIRMTNTASNA</sequence>
<dbReference type="HOGENOM" id="CLU_2307844_0_0_1"/>
<proteinExistence type="predicted"/>
<dbReference type="Proteomes" id="UP000054279">
    <property type="component" value="Unassembled WGS sequence"/>
</dbReference>
<accession>A0A0C9UCV5</accession>
<name>A0A0C9UCV5_SPHS4</name>
<organism evidence="1 2">
    <name type="scientific">Sphaerobolus stellatus (strain SS14)</name>
    <dbReference type="NCBI Taxonomy" id="990650"/>
    <lineage>
        <taxon>Eukaryota</taxon>
        <taxon>Fungi</taxon>
        <taxon>Dikarya</taxon>
        <taxon>Basidiomycota</taxon>
        <taxon>Agaricomycotina</taxon>
        <taxon>Agaricomycetes</taxon>
        <taxon>Phallomycetidae</taxon>
        <taxon>Geastrales</taxon>
        <taxon>Sphaerobolaceae</taxon>
        <taxon>Sphaerobolus</taxon>
    </lineage>
</organism>